<reference evidence="1 2" key="1">
    <citation type="submission" date="2015-10" db="EMBL/GenBank/DDBJ databases">
        <title>Draft genome sequence of Streptomyces cellostaticus DSM 40189, type strain for the species Streptomyces cellostaticus.</title>
        <authorList>
            <person name="Ruckert C."/>
            <person name="Winkler A."/>
            <person name="Kalinowski J."/>
            <person name="Kampfer P."/>
            <person name="Glaeser S."/>
        </authorList>
    </citation>
    <scope>NUCLEOTIDE SEQUENCE [LARGE SCALE GENOMIC DNA]</scope>
    <source>
        <strain evidence="1 2">DSM 40189</strain>
    </source>
</reference>
<keyword evidence="2" id="KW-1185">Reference proteome</keyword>
<evidence type="ECO:0000313" key="1">
    <source>
        <dbReference type="EMBL" id="KUM92125.1"/>
    </source>
</evidence>
<dbReference type="Proteomes" id="UP000054241">
    <property type="component" value="Unassembled WGS sequence"/>
</dbReference>
<name>A0A101NFG7_9ACTN</name>
<gene>
    <name evidence="1" type="ORF">AQI88_33645</name>
</gene>
<dbReference type="AlphaFoldDB" id="A0A101NFG7"/>
<accession>A0A101NFG7</accession>
<protein>
    <submittedName>
        <fullName evidence="1">Uncharacterized protein</fullName>
    </submittedName>
</protein>
<organism evidence="1 2">
    <name type="scientific">Streptomyces cellostaticus</name>
    <dbReference type="NCBI Taxonomy" id="67285"/>
    <lineage>
        <taxon>Bacteria</taxon>
        <taxon>Bacillati</taxon>
        <taxon>Actinomycetota</taxon>
        <taxon>Actinomycetes</taxon>
        <taxon>Kitasatosporales</taxon>
        <taxon>Streptomycetaceae</taxon>
        <taxon>Streptomyces</taxon>
    </lineage>
</organism>
<dbReference type="EMBL" id="LMWL01000065">
    <property type="protein sequence ID" value="KUM92125.1"/>
    <property type="molecule type" value="Genomic_DNA"/>
</dbReference>
<evidence type="ECO:0000313" key="2">
    <source>
        <dbReference type="Proteomes" id="UP000054241"/>
    </source>
</evidence>
<proteinExistence type="predicted"/>
<comment type="caution">
    <text evidence="1">The sequence shown here is derived from an EMBL/GenBank/DDBJ whole genome shotgun (WGS) entry which is preliminary data.</text>
</comment>
<sequence length="118" mass="12681">MIACSRQTRAEFITRLLLTAQQAAIGHGDLGAAYAGPPLPSPQHKAKFVHAWTPYSADRPSRLLRQTKPRSLASDSWKALQVDGVTCRDGPVGCLESRMATVVGMLVAISTHSRSGLL</sequence>